<dbReference type="SUPFAM" id="SSF46785">
    <property type="entry name" value="Winged helix' DNA-binding domain"/>
    <property type="match status" value="1"/>
</dbReference>
<accession>A0A1F7WZC3</accession>
<comment type="caution">
    <text evidence="1">The sequence shown here is derived from an EMBL/GenBank/DDBJ whole genome shotgun (WGS) entry which is preliminary data.</text>
</comment>
<gene>
    <name evidence="1" type="ORF">A2Z67_03920</name>
</gene>
<dbReference type="InterPro" id="IPR036390">
    <property type="entry name" value="WH_DNA-bd_sf"/>
</dbReference>
<organism evidence="1 2">
    <name type="scientific">Candidatus Woesebacteria bacterium RBG_13_36_22</name>
    <dbReference type="NCBI Taxonomy" id="1802478"/>
    <lineage>
        <taxon>Bacteria</taxon>
        <taxon>Candidatus Woeseibacteriota</taxon>
    </lineage>
</organism>
<dbReference type="EMBL" id="MGFQ01000056">
    <property type="protein sequence ID" value="OGM08156.1"/>
    <property type="molecule type" value="Genomic_DNA"/>
</dbReference>
<evidence type="ECO:0000313" key="2">
    <source>
        <dbReference type="Proteomes" id="UP000176939"/>
    </source>
</evidence>
<dbReference type="Proteomes" id="UP000176939">
    <property type="component" value="Unassembled WGS sequence"/>
</dbReference>
<name>A0A1F7WZC3_9BACT</name>
<protein>
    <recommendedName>
        <fullName evidence="3">Rubredoxin-like domain-containing protein</fullName>
    </recommendedName>
</protein>
<reference evidence="1 2" key="1">
    <citation type="journal article" date="2016" name="Nat. Commun.">
        <title>Thousands of microbial genomes shed light on interconnected biogeochemical processes in an aquifer system.</title>
        <authorList>
            <person name="Anantharaman K."/>
            <person name="Brown C.T."/>
            <person name="Hug L.A."/>
            <person name="Sharon I."/>
            <person name="Castelle C.J."/>
            <person name="Probst A.J."/>
            <person name="Thomas B.C."/>
            <person name="Singh A."/>
            <person name="Wilkins M.J."/>
            <person name="Karaoz U."/>
            <person name="Brodie E.L."/>
            <person name="Williams K.H."/>
            <person name="Hubbard S.S."/>
            <person name="Banfield J.F."/>
        </authorList>
    </citation>
    <scope>NUCLEOTIDE SEQUENCE [LARGE SCALE GENOMIC DNA]</scope>
</reference>
<evidence type="ECO:0000313" key="1">
    <source>
        <dbReference type="EMBL" id="OGM08156.1"/>
    </source>
</evidence>
<sequence length="106" mass="12152">MICQPKKCNACGYEWDFTGQKAPRCPMCESRRIEDGVIDISKLTKMSNPLPNKSGASLVGFHNWLKENRSTINIYMLTKEQRVGFYKQYLVEYVKLTVGNGISHFV</sequence>
<dbReference type="AlphaFoldDB" id="A0A1F7WZC3"/>
<evidence type="ECO:0008006" key="3">
    <source>
        <dbReference type="Google" id="ProtNLM"/>
    </source>
</evidence>
<proteinExistence type="predicted"/>